<sequence>MYSPHPHSR</sequence>
<evidence type="ECO:0000313" key="1">
    <source>
        <dbReference type="EMBL" id="CAA31875.1"/>
    </source>
</evidence>
<name>A2NUR2_YEASX</name>
<proteinExistence type="predicted"/>
<dbReference type="EMBL" id="X13523">
    <property type="protein sequence ID" value="CAA31875.1"/>
    <property type="molecule type" value="Genomic_DNA"/>
</dbReference>
<reference evidence="1" key="1">
    <citation type="journal article" date="1988" name="Mol. Gen. Genet.">
        <title>Yeast nuclear gene CBS2, required for translational activation of cytochrome b, encodes a basic protein of 45 kDa.</title>
        <authorList>
            <person name="Michaelis U."/>
            <person name="Schlapp T."/>
            <person name="Roedel G."/>
        </authorList>
    </citation>
    <scope>NUCLEOTIDE SEQUENCE</scope>
</reference>
<organism evidence="1">
    <name type="scientific">Saccharomyces cerevisiae</name>
    <name type="common">Baker's yeast</name>
    <dbReference type="NCBI Taxonomy" id="4932"/>
    <lineage>
        <taxon>Eukaryota</taxon>
        <taxon>Fungi</taxon>
        <taxon>Dikarya</taxon>
        <taxon>Ascomycota</taxon>
        <taxon>Saccharomycotina</taxon>
        <taxon>Saccharomycetes</taxon>
        <taxon>Saccharomycetales</taxon>
        <taxon>Saccharomycetaceae</taxon>
        <taxon>Saccharomyces</taxon>
    </lineage>
</organism>
<accession>A2NUR2</accession>
<protein>
    <submittedName>
        <fullName evidence="1">Yeast CBS2 cytochrome b translational activator protein</fullName>
    </submittedName>
</protein>